<reference evidence="2" key="1">
    <citation type="journal article" date="2019" name="Int. J. Syst. Evol. Microbiol.">
        <title>The Global Catalogue of Microorganisms (GCM) 10K type strain sequencing project: providing services to taxonomists for standard genome sequencing and annotation.</title>
        <authorList>
            <consortium name="The Broad Institute Genomics Platform"/>
            <consortium name="The Broad Institute Genome Sequencing Center for Infectious Disease"/>
            <person name="Wu L."/>
            <person name="Ma J."/>
        </authorList>
    </citation>
    <scope>NUCLEOTIDE SEQUENCE [LARGE SCALE GENOMIC DNA]</scope>
    <source>
        <strain evidence="2">KCTC 42247</strain>
    </source>
</reference>
<name>A0ABW5U806_9SPHI</name>
<accession>A0ABW5U806</accession>
<organism evidence="1 2">
    <name type="scientific">Sphingobacterium populi</name>
    <dbReference type="NCBI Taxonomy" id="1812824"/>
    <lineage>
        <taxon>Bacteria</taxon>
        <taxon>Pseudomonadati</taxon>
        <taxon>Bacteroidota</taxon>
        <taxon>Sphingobacteriia</taxon>
        <taxon>Sphingobacteriales</taxon>
        <taxon>Sphingobacteriaceae</taxon>
        <taxon>Sphingobacterium</taxon>
    </lineage>
</organism>
<evidence type="ECO:0000313" key="2">
    <source>
        <dbReference type="Proteomes" id="UP001597418"/>
    </source>
</evidence>
<gene>
    <name evidence="1" type="ORF">ACFSQ6_01040</name>
</gene>
<keyword evidence="2" id="KW-1185">Reference proteome</keyword>
<dbReference type="Proteomes" id="UP001597418">
    <property type="component" value="Unassembled WGS sequence"/>
</dbReference>
<sequence length="103" mass="11870">MSITKGIQDLTKKFSAIKKLQEMGLMKAFADEPVVYIYPELWLGKDQTYVKQWCQNVLTVWGIKHPVQYKKLGKNTVLEVRHIEDSAALCRYDEVNGLVLIGR</sequence>
<dbReference type="EMBL" id="JBHUMB010000005">
    <property type="protein sequence ID" value="MFD2741974.1"/>
    <property type="molecule type" value="Genomic_DNA"/>
</dbReference>
<proteinExistence type="predicted"/>
<evidence type="ECO:0000313" key="1">
    <source>
        <dbReference type="EMBL" id="MFD2741974.1"/>
    </source>
</evidence>
<comment type="caution">
    <text evidence="1">The sequence shown here is derived from an EMBL/GenBank/DDBJ whole genome shotgun (WGS) entry which is preliminary data.</text>
</comment>
<dbReference type="RefSeq" id="WP_066753199.1">
    <property type="nucleotide sequence ID" value="NZ_JBHUMB010000005.1"/>
</dbReference>
<protein>
    <submittedName>
        <fullName evidence="1">Uncharacterized protein</fullName>
    </submittedName>
</protein>